<dbReference type="Gene3D" id="3.30.559.10">
    <property type="entry name" value="Chloramphenicol acetyltransferase-like domain"/>
    <property type="match status" value="4"/>
</dbReference>
<dbReference type="Gene3D" id="1.10.1200.10">
    <property type="entry name" value="ACP-like"/>
    <property type="match status" value="3"/>
</dbReference>
<gene>
    <name evidence="6" type="ORF">DFR68_112127</name>
</gene>
<organism evidence="6 7">
    <name type="scientific">Nocardia mexicana</name>
    <dbReference type="NCBI Taxonomy" id="279262"/>
    <lineage>
        <taxon>Bacteria</taxon>
        <taxon>Bacillati</taxon>
        <taxon>Actinomycetota</taxon>
        <taxon>Actinomycetes</taxon>
        <taxon>Mycobacteriales</taxon>
        <taxon>Nocardiaceae</taxon>
        <taxon>Nocardia</taxon>
    </lineage>
</organism>
<dbReference type="FunFam" id="3.40.50.12780:FF:000012">
    <property type="entry name" value="Non-ribosomal peptide synthetase"/>
    <property type="match status" value="2"/>
</dbReference>
<evidence type="ECO:0000256" key="1">
    <source>
        <dbReference type="ARBA" id="ARBA00001957"/>
    </source>
</evidence>
<keyword evidence="7" id="KW-1185">Reference proteome</keyword>
<evidence type="ECO:0000313" key="7">
    <source>
        <dbReference type="Proteomes" id="UP000255355"/>
    </source>
</evidence>
<dbReference type="Gene3D" id="3.40.50.980">
    <property type="match status" value="8"/>
</dbReference>
<evidence type="ECO:0000256" key="3">
    <source>
        <dbReference type="ARBA" id="ARBA00022553"/>
    </source>
</evidence>
<dbReference type="InterPro" id="IPR006162">
    <property type="entry name" value="Ppantetheine_attach_site"/>
</dbReference>
<dbReference type="UniPathway" id="UPA00011"/>
<dbReference type="Proteomes" id="UP000255355">
    <property type="component" value="Unassembled WGS sequence"/>
</dbReference>
<dbReference type="PANTHER" id="PTHR45527">
    <property type="entry name" value="NONRIBOSOMAL PEPTIDE SYNTHETASE"/>
    <property type="match status" value="1"/>
</dbReference>
<dbReference type="Gene3D" id="3.30.300.30">
    <property type="match status" value="4"/>
</dbReference>
<dbReference type="CDD" id="cd05930">
    <property type="entry name" value="A_NRPS"/>
    <property type="match status" value="1"/>
</dbReference>
<keyword evidence="2" id="KW-0596">Phosphopantetheine</keyword>
<dbReference type="Gene3D" id="2.30.38.10">
    <property type="entry name" value="Luciferase, Domain 3"/>
    <property type="match status" value="3"/>
</dbReference>
<name>A0A370GSI2_9NOCA</name>
<dbReference type="Pfam" id="PF00668">
    <property type="entry name" value="Condensation"/>
    <property type="match status" value="3"/>
</dbReference>
<proteinExistence type="predicted"/>
<dbReference type="InterPro" id="IPR045851">
    <property type="entry name" value="AMP-bd_C_sf"/>
</dbReference>
<evidence type="ECO:0000256" key="4">
    <source>
        <dbReference type="SAM" id="MobiDB-lite"/>
    </source>
</evidence>
<dbReference type="PANTHER" id="PTHR45527:SF1">
    <property type="entry name" value="FATTY ACID SYNTHASE"/>
    <property type="match status" value="1"/>
</dbReference>
<feature type="domain" description="Carrier" evidence="5">
    <location>
        <begin position="4424"/>
        <end position="4499"/>
    </location>
</feature>
<dbReference type="NCBIfam" id="NF003417">
    <property type="entry name" value="PRK04813.1"/>
    <property type="match status" value="5"/>
</dbReference>
<dbReference type="GO" id="GO:0005829">
    <property type="term" value="C:cytosol"/>
    <property type="evidence" value="ECO:0007669"/>
    <property type="project" value="TreeGrafter"/>
</dbReference>
<dbReference type="Gene3D" id="3.30.559.30">
    <property type="entry name" value="Nonribosomal peptide synthetase, condensation domain"/>
    <property type="match status" value="4"/>
</dbReference>
<dbReference type="EMBL" id="QQAZ01000012">
    <property type="protein sequence ID" value="RDI46226.1"/>
    <property type="molecule type" value="Genomic_DNA"/>
</dbReference>
<dbReference type="Pfam" id="PF00501">
    <property type="entry name" value="AMP-binding"/>
    <property type="match status" value="4"/>
</dbReference>
<dbReference type="InterPro" id="IPR010071">
    <property type="entry name" value="AA_adenyl_dom"/>
</dbReference>
<dbReference type="Gene3D" id="3.40.50.1820">
    <property type="entry name" value="alpha/beta hydrolase"/>
    <property type="match status" value="1"/>
</dbReference>
<dbReference type="GO" id="GO:0003824">
    <property type="term" value="F:catalytic activity"/>
    <property type="evidence" value="ECO:0007669"/>
    <property type="project" value="InterPro"/>
</dbReference>
<dbReference type="Gene3D" id="3.40.50.12780">
    <property type="entry name" value="N-terminal domain of ligase-like"/>
    <property type="match status" value="1"/>
</dbReference>
<protein>
    <submittedName>
        <fullName evidence="6">Non-ribosomal peptide synthase protein (TIGR01720 family)/amino acid adenylation domain-containing protein</fullName>
    </submittedName>
</protein>
<dbReference type="GO" id="GO:0031177">
    <property type="term" value="F:phosphopantetheine binding"/>
    <property type="evidence" value="ECO:0007669"/>
    <property type="project" value="InterPro"/>
</dbReference>
<dbReference type="PROSITE" id="PS00012">
    <property type="entry name" value="PHOSPHOPANTETHEINE"/>
    <property type="match status" value="4"/>
</dbReference>
<dbReference type="RefSeq" id="WP_068020496.1">
    <property type="nucleotide sequence ID" value="NZ_QQAZ01000012.1"/>
</dbReference>
<dbReference type="CDD" id="cd17646">
    <property type="entry name" value="A_NRPS_AB3403-like"/>
    <property type="match status" value="2"/>
</dbReference>
<sequence length="4779" mass="506814">MTRPARVRPVRTRRPRVTTLPQLLATAVEVDPTATAVVFADASATLAELSYAELDERSTRLARLLIERGVGPEDLVAVGIPRSVDSVVAVWAVAKAGAGFVPVDPQYPAERVAHMVADAHAVLGLTVDEVRADLPGEVEWLAIDAAEVTAELARFPADPVTYADRLRPLRAEHPAYVIYTSGSTGLPKGVVVTQAGLSGFCDEQRERYRVGNDSRTLHFASPSFDASVLELLLAVGGAATMVVVAPSVYGGDELAALMVREEVTHAFITPAALASVDPAGLDDLRVVVAGGEACPPDLVRRWVIPVDYGIREFFNGYGPTETTIMTNISSPLAAGDTVTIGGPIRGVTEYVLDERLAPVTNGAVGELYITGAQLARGYHERPGLTALRFVANPFDPHGSRLYRTGDLVRWTASGDLEYLGRNDFQVKIRGFRIELGEIDAVLAAHESVDFAVTIGHRLDGGATILASYVHAAPGATIDTDEIVAAAGRSLPSHMVPTSLVVLDEIPLTPVGKLDRSALPEPVLHTREFRAPSGAREELVATVFAELLGPATPIGADDDFFDLGGNSLIATRVAARLGAQLSARVPARLLFEAPTVAALAQRLESLEGGDGRPPLVPLPRPDNIPLSLAQQRMWFLNQFDPDSAANNIPFAIRLTGRLDVAALQAAIADVIERHETLRTVYPAVDGTGYQVVLSMDETVVDLEPQSLAENEIPGWLAELALRGFDVAAEVPLRIAVARLGAGDHVVAVVVHHIAADGASIAPFMRDLLVAFLARRNHAKPAWSPLPVQYADYTLRQRAVLGDEADPDSIAATQLAYWRAALAELPDRLDLPADRPRPAVASGLGGLYSFDIDAAVHARLVGLAQASGASLFMVVHAALTVLLARLSGTDDIAVGTPVAGRGERELDDLIGMFVNTLVLRTRVDSSVSFVDLVAVVRETDLGAFSHAELPFERLVEVLDPVRSQAHHPLFQVALFFQNMDKPRLQLPGLSAAAVEFDGAVAKFDLQLTIVPRDERGGLAAQFTYAADLFDESTIAGFADRLTRILDAVTAAPDRPVGDIDLLRSDERARILRDWNDTRYPIAPELLLDGYRRAVEQYPDVVAVSYEGAELTYAEFDARVNRLARLLISREVGPESLVGLAIRRSLDLVVGMYAIVTAGGAYVPLDPDHPAERIAHILGTARPACVVTTVADAVAVPVETTVLRLDTMDLGGFDPTPVRPGELLRPLRPEHPAYVIFTSGSTGRPKGVAVSHAAIHNQITWMLAAYPLGTGDVYLQKTATTFDVSLWGYFLPLRTGAQLVIGTHDGHRDPVYVAETIAAQGVTVTDFVPSMLSVFAAHTAAGTCPTLQDIFVIGEALPPETVDAVRAVSDARVHNLYGPTEAAVSVTYWPVQGTERPSVPIGLPQWNTQVYVLDGRLHPVPAGVPGELYLAGDQLARGYVRRPDLTADRFVANPFGNIGAGGAAEGAGGAGGGRMYRTGDLVVWRGAEGELPARLEYVGRTDFQVKFRGQRIELGEIEAALLALPMVSQAVALVRGSALGDQLVAYAVPTPGNEIDPEWLRSTLADTLPAYMVPATVVALDAFPLNASGKLDRRALPEPTYTGREFRAPATPVEEIVAGIYGDVLGLERVGADDDFFALGGNSLIATQVVARLGAAIGGRVPVRALFETPAVAALAATVESQAHTRHSVELGTLTRPEPLPLSLAQQRMWFLNRFDQADGAATAGLSAYNLPFALRLTGELDVRALSEALDDVVARHEVLRTVYPETPEGPVQVVLPADSRLGVTPEEVAAADIVAAVYELAQTPFDVTAEVPIRVRLFDIAGLPGSRKYVLAVVVHHIAADGSSMGPLVRDVMTAYAARTSGAAPEWAPLPVQYADYAVWQRAVLGVESDPGSIAAQQIAYWRRELAGLPDLLELPTDRPRPAVATLRGGRVDFRIDAATHHGLSELARAHGATLFMVVHTALAVLLARLSGSDDVAVGTPVAGRGEAELDDLIGMFVNTVVFRTRLDRGESFADLLARQRETDLQAFANADIPFERLVEVLNPPRSTAHHPLFQVGLSFQNLARTALELPGLSVDGVPADLNVSQFDLHLIIADGYDEDGHPAGIGGYFTYATDLFDAATVASFADRLSRILSAVIVDGAKPVGDIEILTPAERTPEFAGRSGTAHPVGDVATLVSLLDRSVAAAPGAVALVADLPDAETGRDQLSYAELDARVNRLARHLISQGVGPESRVALALPRSVDLVVAMYAVAKAGGAYVPIDPDQPADRIDYILRTADPVCVLTNGALGWLVGAGRSTSAEPAVAASHPVPAGNGGTLDWRGRSESIPAFAVAQSDSGNAAVAAANSPAISADSPHTPADSPVLPADAGIESGLPRRGAVPASAGMTGGASAGMTGGTSAGTRGSASTTGGPILLDRLDLSDLSDAPVTDADRIAPLRPEHTAYVIFTSGSTGRPKGVAVPHAAVVNQLLWKTAEFGLGVDDAVLLKTAATFDLSVWEFWSAAVSGGRLVISMPDSHRDPAYLNGLLARENVTTLHVVPSMLDTLLTEASARGDGRAPNALRRVLAIGEALPAALAQRFRTTHPDVDLFNLYGPTEAAVSITSHRVTDADQASVPIGVPEWNSQVYVLDSRLHPVPAGVTGELYLAGVQLARGYLGRPDLTADRFVADPFADRGAGGGRMYRTGDLAARNAAGELEYRGRTDFQVKVRGFRIELGEIEAALLALPEVAQAAVLAREDRRAGARLVAYVVPAAGDIDTTRVKSALGGALPNYMIPAAFVVLDALPLNTNGKLDRRALPEPAPEVTAYRPAQTPAEQVIAEVVGEILGLDRVGLDDDFFALGGDSIMSIQLVSRAHARGVTFTPRDVFGFRTVEALAAVATVAPVAAEEPLTGPVPLPPMAVRLLQGDPTGGDRRAIVVDLPADSEPDRVRAAVQAVLDRHPMLSASLETADGAELPGAALATATAGSPFGPPVGVQIPAYAAAGETEVDLDTWADPPTEFLPVATAGGGPEFLTGTAFEAATEFLPVLATRNEPGERDPGAGSAAPVDALARCLVVPDAVPEVSLRQFVPSANATEVAVRALSADLDPTAGRNMAFGLIAPTDPTEADATQDIPNGLVIVANGLVVDDTSWCTIIDELSAAWSGDHTAPAAPDAGAASVARALAARATEPATVDEIDWWQRTLSDVPGETALDGMDLTARGRVSLTITGEGAAAVAAVASAYRAPLEDVLLAALALALEPGRRQRAGDRTDDEGTPLLPRTIEGASAADVLGPVVQLFADGRVLAEPESATAVGGFTAAHPFVLGLDGIDVDDALLGGPAAGSVIARIKEQRRDVPAQGVGYGLLRYLNPGAAAELAALAQGRTAFRYRDLRPARALPDIAAPDLLLDITVEATADGLLARFDYAAAALAVEQVKELAGHWVRALGGLAEHGTRAPAGGFTPSDFPLVRLAQADIDRLHRGYPDLSDVWPVTPLQSGMLFHALLADASVDAYTTQFTVDLAGAVDGPRLREAAQAVLDRHANLRVAFAEDADGKPVQVVLDRVEVPWRTVDLGDLDDEALEAELARIEYTDYADGFDMRTAPLLRFTLIRIEHESYQLLVTSHHILIDGWSTPLLMQDLLTLYALGPRSEHLGPVRSYAEYLRWLVAQDPGAARETWRRALAGVTEPTPLAPVDPGREIASGTGETGFELSIADTAELTRLAADLGVTVNTVVQAAWGLLIGRSIDRDDVVFGATVSGRPPVLPGVETMVGLFVNAIPVRVRLDPTETLGALLHRLQAEQADLLDVHYLGLSDIQETLGVEGLFDSLVVFESYPIDRVALDRASSIDGMRVTGIGSITGTHYPVTVLASLDDRLRISLQYLRDVFDESAAEALAQRLSMLIGHFAFAPQARVAAVDALLAGERGALDARNATASPDLLDDSTLLSLFDAQVARTPHAPALHFGDETLTYRELDTRSRALARNLIERGVEPETLVAVAMRRSLDLVIAVYAVLRAGGGYVPVDPDHPAERNEFVLNHADPVCVLTTSRDAFETGTATTIVEVDGLYLPGVDAMWEFPAVRPDGIAYTIYTSGSTGRPKGVATTHRQMAHQFRWAQRTYPHDTGDVVLHKTPITFDISTWELFWPLQTGAALVIAEPGGHRDPAYLSRLIDERSVSTVHFVPSMLDTFLDPDANPAVAQGYPSLRRVFAAGEALSGETATTCAALLEHAELVNWYGPAEATVVTAHPANRAAAVAVPIGAPVANTRVHVLDRHLRPVPPGAPGELYVAGVQLARGYLGAPALTAERFVAHEGGERLYRTGDIVRWVADPAAGPEAGALEYLGRSDFQIKLRGQRIELGEIEAVLAGHASVRHAVVSLVRGGSGDRLVAHVVPAAESIDEAALFEHARESLPGYMIPAALVVLDELPLNASGKLDRAALPMPRLAARPYRAPSTPLQQAVADVFGEVLGIAQVGLDDDFFELGGNSLSATRAVGRLRAATGAEVRVQWFFTGSTVAGLAQRILAAQDAAPAADAALEVLLPIRADGAGAPLFCIHPMYGLAWCYAGLVRFAGDRPILGLQSPVLTEDGALPESVRDMAARYVDEIRRVRPHGPYHLLGWSLGGVLAHEIAAVLQADGERVELLAMLDSRLDIDLTDFGAAIREVLAEIGIGAEALIGDGSAETHRDVYDLDDEALATLHAAIPPELAALTPERLRRIYRGAVRSAELIVEHRPAVFRGRVDYFSAQGRPSGAENWYPYVDGEIADYPVNAVHEEMTTPQALAQIGPRLRILLSTGADDAAADTDRA</sequence>
<dbReference type="SUPFAM" id="SSF56801">
    <property type="entry name" value="Acetyl-CoA synthetase-like"/>
    <property type="match status" value="4"/>
</dbReference>
<dbReference type="InterPro" id="IPR029058">
    <property type="entry name" value="AB_hydrolase_fold"/>
</dbReference>
<dbReference type="InterPro" id="IPR023213">
    <property type="entry name" value="CAT-like_dom_sf"/>
</dbReference>
<comment type="caution">
    <text evidence="6">The sequence shown here is derived from an EMBL/GenBank/DDBJ whole genome shotgun (WGS) entry which is preliminary data.</text>
</comment>
<dbReference type="Pfam" id="PF00975">
    <property type="entry name" value="Thioesterase"/>
    <property type="match status" value="1"/>
</dbReference>
<dbReference type="InterPro" id="IPR009081">
    <property type="entry name" value="PP-bd_ACP"/>
</dbReference>
<dbReference type="GO" id="GO:0008610">
    <property type="term" value="P:lipid biosynthetic process"/>
    <property type="evidence" value="ECO:0007669"/>
    <property type="project" value="UniProtKB-ARBA"/>
</dbReference>
<evidence type="ECO:0000256" key="2">
    <source>
        <dbReference type="ARBA" id="ARBA00022450"/>
    </source>
</evidence>
<dbReference type="NCBIfam" id="TIGR01733">
    <property type="entry name" value="AA-adenyl-dom"/>
    <property type="match status" value="4"/>
</dbReference>
<dbReference type="InterPro" id="IPR001242">
    <property type="entry name" value="Condensation_dom"/>
</dbReference>
<dbReference type="SUPFAM" id="SSF52777">
    <property type="entry name" value="CoA-dependent acyltransferases"/>
    <property type="match status" value="8"/>
</dbReference>
<evidence type="ECO:0000259" key="5">
    <source>
        <dbReference type="PROSITE" id="PS50075"/>
    </source>
</evidence>
<dbReference type="SMART" id="SM00824">
    <property type="entry name" value="PKS_TE"/>
    <property type="match status" value="1"/>
</dbReference>
<dbReference type="Pfam" id="PF00550">
    <property type="entry name" value="PP-binding"/>
    <property type="match status" value="4"/>
</dbReference>
<dbReference type="FunFam" id="3.30.300.30:FF:000015">
    <property type="entry name" value="Nonribosomal peptide synthase SidD"/>
    <property type="match status" value="1"/>
</dbReference>
<dbReference type="PROSITE" id="PS50075">
    <property type="entry name" value="CARRIER"/>
    <property type="match status" value="4"/>
</dbReference>
<dbReference type="CDD" id="cd19543">
    <property type="entry name" value="DCL_NRPS"/>
    <property type="match status" value="1"/>
</dbReference>
<dbReference type="InterPro" id="IPR042099">
    <property type="entry name" value="ANL_N_sf"/>
</dbReference>
<dbReference type="GO" id="GO:0044550">
    <property type="term" value="P:secondary metabolite biosynthetic process"/>
    <property type="evidence" value="ECO:0007669"/>
    <property type="project" value="UniProtKB-ARBA"/>
</dbReference>
<feature type="region of interest" description="Disordered" evidence="4">
    <location>
        <begin position="2344"/>
        <end position="2405"/>
    </location>
</feature>
<feature type="domain" description="Carrier" evidence="5">
    <location>
        <begin position="2805"/>
        <end position="2879"/>
    </location>
</feature>
<dbReference type="InterPro" id="IPR020802">
    <property type="entry name" value="TesA-like"/>
</dbReference>
<evidence type="ECO:0000313" key="6">
    <source>
        <dbReference type="EMBL" id="RDI46226.1"/>
    </source>
</evidence>
<dbReference type="FunFam" id="3.30.300.30:FF:000010">
    <property type="entry name" value="Enterobactin synthetase component F"/>
    <property type="match status" value="2"/>
</dbReference>
<dbReference type="InterPro" id="IPR001031">
    <property type="entry name" value="Thioesterase"/>
</dbReference>
<dbReference type="Pfam" id="PF13193">
    <property type="entry name" value="AMP-binding_C"/>
    <property type="match status" value="4"/>
</dbReference>
<dbReference type="PROSITE" id="PS00455">
    <property type="entry name" value="AMP_BINDING"/>
    <property type="match status" value="3"/>
</dbReference>
<dbReference type="CDD" id="cd19540">
    <property type="entry name" value="LCL_NRPS-like"/>
    <property type="match status" value="2"/>
</dbReference>
<dbReference type="GO" id="GO:0043041">
    <property type="term" value="P:amino acid activation for nonribosomal peptide biosynthetic process"/>
    <property type="evidence" value="ECO:0007669"/>
    <property type="project" value="TreeGrafter"/>
</dbReference>
<keyword evidence="3" id="KW-0597">Phosphoprotein</keyword>
<dbReference type="SUPFAM" id="SSF47336">
    <property type="entry name" value="ACP-like"/>
    <property type="match status" value="4"/>
</dbReference>
<feature type="compositionally biased region" description="Gly residues" evidence="4">
    <location>
        <begin position="2383"/>
        <end position="2396"/>
    </location>
</feature>
<accession>A0A370GSI2</accession>
<dbReference type="FunFam" id="3.40.50.980:FF:000001">
    <property type="entry name" value="Non-ribosomal peptide synthetase"/>
    <property type="match status" value="3"/>
</dbReference>
<dbReference type="InterPro" id="IPR020845">
    <property type="entry name" value="AMP-binding_CS"/>
</dbReference>
<dbReference type="InterPro" id="IPR036736">
    <property type="entry name" value="ACP-like_sf"/>
</dbReference>
<feature type="domain" description="Carrier" evidence="5">
    <location>
        <begin position="1605"/>
        <end position="1680"/>
    </location>
</feature>
<dbReference type="SUPFAM" id="SSF53474">
    <property type="entry name" value="alpha/beta-Hydrolases"/>
    <property type="match status" value="1"/>
</dbReference>
<dbReference type="InterPro" id="IPR000873">
    <property type="entry name" value="AMP-dep_synth/lig_dom"/>
</dbReference>
<comment type="cofactor">
    <cofactor evidence="1">
        <name>pantetheine 4'-phosphate</name>
        <dbReference type="ChEBI" id="CHEBI:47942"/>
    </cofactor>
</comment>
<dbReference type="InterPro" id="IPR020806">
    <property type="entry name" value="PKS_PP-bd"/>
</dbReference>
<dbReference type="InterPro" id="IPR025110">
    <property type="entry name" value="AMP-bd_C"/>
</dbReference>
<reference evidence="6 7" key="1">
    <citation type="submission" date="2018-07" db="EMBL/GenBank/DDBJ databases">
        <title>Genomic Encyclopedia of Type Strains, Phase IV (KMG-IV): sequencing the most valuable type-strain genomes for metagenomic binning, comparative biology and taxonomic classification.</title>
        <authorList>
            <person name="Goeker M."/>
        </authorList>
    </citation>
    <scope>NUCLEOTIDE SEQUENCE [LARGE SCALE GENOMIC DNA]</scope>
    <source>
        <strain evidence="6 7">DSM 44952</strain>
    </source>
</reference>
<feature type="domain" description="Carrier" evidence="5">
    <location>
        <begin position="530"/>
        <end position="606"/>
    </location>
</feature>
<dbReference type="STRING" id="1210089.GCA_001613165_03359"/>
<dbReference type="SMART" id="SM00823">
    <property type="entry name" value="PKS_PP"/>
    <property type="match status" value="4"/>
</dbReference>